<dbReference type="InterPro" id="IPR018487">
    <property type="entry name" value="Hemopexin-like_repeat"/>
</dbReference>
<dbReference type="GO" id="GO:0004222">
    <property type="term" value="F:metalloendopeptidase activity"/>
    <property type="evidence" value="ECO:0007669"/>
    <property type="project" value="InterPro"/>
</dbReference>
<evidence type="ECO:0000256" key="4">
    <source>
        <dbReference type="ARBA" id="ARBA00022729"/>
    </source>
</evidence>
<dbReference type="PANTHER" id="PTHR10201:SF291">
    <property type="entry name" value="MATRIX METALLOPROTEINASE 1, ISOFORM C-RELATED"/>
    <property type="match status" value="1"/>
</dbReference>
<organism evidence="15">
    <name type="scientific">Schmidtea mediterranea</name>
    <name type="common">Freshwater planarian flatworm</name>
    <dbReference type="NCBI Taxonomy" id="79327"/>
    <lineage>
        <taxon>Eukaryota</taxon>
        <taxon>Metazoa</taxon>
        <taxon>Spiralia</taxon>
        <taxon>Lophotrochozoa</taxon>
        <taxon>Platyhelminthes</taxon>
        <taxon>Rhabditophora</taxon>
        <taxon>Seriata</taxon>
        <taxon>Tricladida</taxon>
        <taxon>Continenticola</taxon>
        <taxon>Geoplanoidea</taxon>
        <taxon>Dugesiidae</taxon>
        <taxon>Schmidtea</taxon>
    </lineage>
</organism>
<dbReference type="SUPFAM" id="SSF55486">
    <property type="entry name" value="Metalloproteases ('zincins'), catalytic domain"/>
    <property type="match status" value="1"/>
</dbReference>
<dbReference type="GO" id="GO:0030198">
    <property type="term" value="P:extracellular matrix organization"/>
    <property type="evidence" value="ECO:0007669"/>
    <property type="project" value="TreeGrafter"/>
</dbReference>
<dbReference type="SUPFAM" id="SSF47090">
    <property type="entry name" value="PGBD-like"/>
    <property type="match status" value="1"/>
</dbReference>
<keyword evidence="3 9" id="KW-0479">Metal-binding</keyword>
<dbReference type="EMBL" id="HE577120">
    <property type="protein sequence ID" value="CCC86590.3"/>
    <property type="molecule type" value="mRNA"/>
</dbReference>
<dbReference type="AlphaFoldDB" id="K0JB92"/>
<dbReference type="CDD" id="cd04278">
    <property type="entry name" value="ZnMc_MMP"/>
    <property type="match status" value="1"/>
</dbReference>
<feature type="binding site" description="in inhibited form" evidence="10">
    <location>
        <position position="89"/>
    </location>
    <ligand>
        <name>Zn(2+)</name>
        <dbReference type="ChEBI" id="CHEBI:29105"/>
        <label>2</label>
        <note>catalytic</note>
    </ligand>
</feature>
<feature type="binding site" evidence="10">
    <location>
        <position position="192"/>
    </location>
    <ligand>
        <name>Zn(2+)</name>
        <dbReference type="ChEBI" id="CHEBI:29105"/>
        <label>1</label>
    </ligand>
</feature>
<dbReference type="GO" id="GO:0005615">
    <property type="term" value="C:extracellular space"/>
    <property type="evidence" value="ECO:0007669"/>
    <property type="project" value="TreeGrafter"/>
</dbReference>
<evidence type="ECO:0000256" key="11">
    <source>
        <dbReference type="PIRSR" id="PIRSR621190-4"/>
    </source>
</evidence>
<dbReference type="InterPro" id="IPR036365">
    <property type="entry name" value="PGBD-like_sf"/>
</dbReference>
<dbReference type="PRINTS" id="PR00138">
    <property type="entry name" value="MATRIXIN"/>
</dbReference>
<dbReference type="PROSITE" id="PS51642">
    <property type="entry name" value="HEMOPEXIN_2"/>
    <property type="match status" value="2"/>
</dbReference>
<evidence type="ECO:0000256" key="9">
    <source>
        <dbReference type="PIRSR" id="PIRSR001191-2"/>
    </source>
</evidence>
<dbReference type="SMART" id="SM00235">
    <property type="entry name" value="ZnMc"/>
    <property type="match status" value="1"/>
</dbReference>
<dbReference type="GO" id="GO:0030574">
    <property type="term" value="P:collagen catabolic process"/>
    <property type="evidence" value="ECO:0007669"/>
    <property type="project" value="TreeGrafter"/>
</dbReference>
<dbReference type="Pfam" id="PF00045">
    <property type="entry name" value="Hemopexin"/>
    <property type="match status" value="2"/>
</dbReference>
<comment type="cofactor">
    <cofactor evidence="10">
        <name>Ca(2+)</name>
        <dbReference type="ChEBI" id="CHEBI:29108"/>
    </cofactor>
    <text evidence="10">Can bind about 5 Ca(2+) ions per subunit.</text>
</comment>
<comment type="cofactor">
    <cofactor evidence="10">
        <name>Zn(2+)</name>
        <dbReference type="ChEBI" id="CHEBI:29105"/>
    </cofactor>
    <text evidence="10">Binds 2 Zn(2+) ions per subunit.</text>
</comment>
<feature type="binding site" evidence="9">
    <location>
        <position position="259"/>
    </location>
    <ligand>
        <name>Zn(2+)</name>
        <dbReference type="ChEBI" id="CHEBI:29105"/>
        <label>2</label>
        <note>catalytic</note>
    </ligand>
</feature>
<dbReference type="Pfam" id="PF00413">
    <property type="entry name" value="Peptidase_M10"/>
    <property type="match status" value="1"/>
</dbReference>
<feature type="binding site" evidence="10">
    <location>
        <position position="499"/>
    </location>
    <ligand>
        <name>Ca(2+)</name>
        <dbReference type="ChEBI" id="CHEBI:29108"/>
        <label>4</label>
    </ligand>
</feature>
<dbReference type="InterPro" id="IPR036375">
    <property type="entry name" value="Hemopexin-like_dom_sf"/>
</dbReference>
<feature type="binding site" evidence="10">
    <location>
        <position position="229"/>
    </location>
    <ligand>
        <name>Ca(2+)</name>
        <dbReference type="ChEBI" id="CHEBI:29108"/>
        <label>1</label>
    </ligand>
</feature>
<dbReference type="Gene3D" id="2.110.10.10">
    <property type="entry name" value="Hemopexin-like domain"/>
    <property type="match status" value="1"/>
</dbReference>
<dbReference type="InterPro" id="IPR001818">
    <property type="entry name" value="Pept_M10_metallopeptidase"/>
</dbReference>
<feature type="binding site" evidence="10">
    <location>
        <position position="182"/>
    </location>
    <ligand>
        <name>Ca(2+)</name>
        <dbReference type="ChEBI" id="CHEBI:29108"/>
        <label>2</label>
    </ligand>
</feature>
<feature type="binding site" evidence="10">
    <location>
        <position position="341"/>
    </location>
    <ligand>
        <name>Ca(2+)</name>
        <dbReference type="ChEBI" id="CHEBI:29108"/>
        <label>5</label>
    </ligand>
</feature>
<name>K0JB92_SCHMD</name>
<keyword evidence="4 13" id="KW-0732">Signal</keyword>
<dbReference type="PANTHER" id="PTHR10201">
    <property type="entry name" value="MATRIX METALLOPROTEINASE"/>
    <property type="match status" value="1"/>
</dbReference>
<evidence type="ECO:0000256" key="10">
    <source>
        <dbReference type="PIRSR" id="PIRSR621190-2"/>
    </source>
</evidence>
<feature type="modified residue" description="Phosphotyrosine; by PKDCC" evidence="11">
    <location>
        <position position="428"/>
    </location>
</feature>
<feature type="binding site" evidence="10">
    <location>
        <position position="194"/>
    </location>
    <ligand>
        <name>Zn(2+)</name>
        <dbReference type="ChEBI" id="CHEBI:29105"/>
        <label>1</label>
    </ligand>
</feature>
<feature type="signal peptide" evidence="13">
    <location>
        <begin position="1"/>
        <end position="18"/>
    </location>
</feature>
<feature type="binding site" evidence="10">
    <location>
        <position position="267"/>
    </location>
    <ligand>
        <name>Zn(2+)</name>
        <dbReference type="ChEBI" id="CHEBI:29105"/>
        <label>2</label>
        <note>catalytic</note>
    </ligand>
</feature>
<keyword evidence="2" id="KW-0645">Protease</keyword>
<dbReference type="GO" id="GO:0008270">
    <property type="term" value="F:zinc ion binding"/>
    <property type="evidence" value="ECO:0007669"/>
    <property type="project" value="InterPro"/>
</dbReference>
<evidence type="ECO:0000256" key="2">
    <source>
        <dbReference type="ARBA" id="ARBA00022670"/>
    </source>
</evidence>
<dbReference type="SMART" id="SM00120">
    <property type="entry name" value="HX"/>
    <property type="match status" value="4"/>
</dbReference>
<evidence type="ECO:0000256" key="7">
    <source>
        <dbReference type="ARBA" id="ARBA00023049"/>
    </source>
</evidence>
<evidence type="ECO:0000313" key="15">
    <source>
        <dbReference type="EMBL" id="CCC86590.3"/>
    </source>
</evidence>
<feature type="binding site" evidence="9">
    <location>
        <position position="249"/>
    </location>
    <ligand>
        <name>Zn(2+)</name>
        <dbReference type="ChEBI" id="CHEBI:29105"/>
        <label>2</label>
        <note>catalytic</note>
    </ligand>
</feature>
<evidence type="ECO:0000256" key="13">
    <source>
        <dbReference type="SAM" id="SignalP"/>
    </source>
</evidence>
<feature type="binding site" evidence="10">
    <location>
        <position position="339"/>
    </location>
    <ligand>
        <name>Ca(2+)</name>
        <dbReference type="ChEBI" id="CHEBI:29108"/>
        <label>4</label>
    </ligand>
</feature>
<gene>
    <name evidence="15" type="primary">mmp</name>
</gene>
<feature type="repeat" description="Hemopexin" evidence="12">
    <location>
        <begin position="443"/>
        <end position="494"/>
    </location>
</feature>
<feature type="binding site" evidence="10">
    <location>
        <position position="228"/>
    </location>
    <ligand>
        <name>Ca(2+)</name>
        <dbReference type="ChEBI" id="CHEBI:29108"/>
        <label>3</label>
    </ligand>
</feature>
<dbReference type="InterPro" id="IPR033739">
    <property type="entry name" value="M10A_MMP"/>
</dbReference>
<feature type="binding site" evidence="10">
    <location>
        <position position="393"/>
    </location>
    <ligand>
        <name>Ca(2+)</name>
        <dbReference type="ChEBI" id="CHEBI:29108"/>
        <label>4</label>
    </ligand>
</feature>
<dbReference type="Gene3D" id="3.40.390.10">
    <property type="entry name" value="Collagenase (Catalytic Domain)"/>
    <property type="match status" value="1"/>
</dbReference>
<keyword evidence="7" id="KW-0482">Metalloprotease</keyword>
<feature type="binding site" evidence="10">
    <location>
        <position position="231"/>
    </location>
    <ligand>
        <name>Ca(2+)</name>
        <dbReference type="ChEBI" id="CHEBI:29108"/>
        <label>3</label>
    </ligand>
</feature>
<feature type="binding site" evidence="10">
    <location>
        <position position="207"/>
    </location>
    <ligand>
        <name>Zn(2+)</name>
        <dbReference type="ChEBI" id="CHEBI:29105"/>
        <label>1</label>
    </ligand>
</feature>
<proteinExistence type="evidence at transcript level"/>
<dbReference type="InterPro" id="IPR021190">
    <property type="entry name" value="Pept_M10A"/>
</dbReference>
<feature type="active site" evidence="8">
    <location>
        <position position="250"/>
    </location>
</feature>
<dbReference type="GO" id="GO:0006508">
    <property type="term" value="P:proteolysis"/>
    <property type="evidence" value="ECO:0007669"/>
    <property type="project" value="UniProtKB-KW"/>
</dbReference>
<protein>
    <submittedName>
        <fullName evidence="15">Mmp protein</fullName>
    </submittedName>
</protein>
<dbReference type="InterPro" id="IPR024079">
    <property type="entry name" value="MetalloPept_cat_dom_sf"/>
</dbReference>
<evidence type="ECO:0000256" key="3">
    <source>
        <dbReference type="ARBA" id="ARBA00022723"/>
    </source>
</evidence>
<feature type="binding site" evidence="10">
    <location>
        <position position="199"/>
    </location>
    <ligand>
        <name>Ca(2+)</name>
        <dbReference type="ChEBI" id="CHEBI:29108"/>
        <label>3</label>
    </ligand>
</feature>
<feature type="binding site" evidence="10">
    <location>
        <position position="224"/>
    </location>
    <ligand>
        <name>Ca(2+)</name>
        <dbReference type="ChEBI" id="CHEBI:29108"/>
        <label>2</label>
    </ligand>
</feature>
<dbReference type="SUPFAM" id="SSF50923">
    <property type="entry name" value="Hemopexin-like domain"/>
    <property type="match status" value="1"/>
</dbReference>
<keyword evidence="5" id="KW-0378">Hydrolase</keyword>
<dbReference type="OrthoDB" id="406838at2759"/>
<evidence type="ECO:0000256" key="12">
    <source>
        <dbReference type="PROSITE-ProRule" id="PRU01011"/>
    </source>
</evidence>
<feature type="binding site" evidence="10">
    <location>
        <position position="226"/>
    </location>
    <ligand>
        <name>Zn(2+)</name>
        <dbReference type="ChEBI" id="CHEBI:29105"/>
        <label>1</label>
    </ligand>
</feature>
<evidence type="ECO:0000256" key="8">
    <source>
        <dbReference type="PIRSR" id="PIRSR001191-1"/>
    </source>
</evidence>
<dbReference type="InterPro" id="IPR006026">
    <property type="entry name" value="Peptidase_Metallo"/>
</dbReference>
<feature type="binding site" evidence="9">
    <location>
        <position position="253"/>
    </location>
    <ligand>
        <name>Zn(2+)</name>
        <dbReference type="ChEBI" id="CHEBI:29105"/>
        <label>2</label>
        <note>catalytic</note>
    </ligand>
</feature>
<accession>K0JB92</accession>
<evidence type="ECO:0000256" key="6">
    <source>
        <dbReference type="ARBA" id="ARBA00022833"/>
    </source>
</evidence>
<keyword evidence="10" id="KW-0106">Calcium</keyword>
<feature type="binding site" evidence="10">
    <location>
        <position position="231"/>
    </location>
    <ligand>
        <name>Ca(2+)</name>
        <dbReference type="ChEBI" id="CHEBI:29108"/>
        <label>1</label>
    </ligand>
</feature>
<feature type="chain" id="PRO_5003833647" evidence="13">
    <location>
        <begin position="19"/>
        <end position="546"/>
    </location>
</feature>
<keyword evidence="6 9" id="KW-0862">Zinc</keyword>
<dbReference type="GO" id="GO:0031012">
    <property type="term" value="C:extracellular matrix"/>
    <property type="evidence" value="ECO:0007669"/>
    <property type="project" value="InterPro"/>
</dbReference>
<sequence>MINFIFTGLCLICYSINALSPHRAMLYLNKYGYLQLPRLDYLNSPEYERSLIMDGNYSSAIKKFQKTFNLPQTGFLNTKIAKMLVAKRCGNPDYGSNPIGFNVNIRTSNRAKRILKRVKRYYIDNPQMKWLKKDLTWKIKSYPSKGLNRPQVRAIMTRAFNLWAKHVDINYTEETGYYNDADIIIEFGSKEHGDSIPFDGPNYVLAHAFYPIGSSSPPYSRSGDAHFDDDEFWVEQGRDGRNLLAVAVHELGHSMGLGHSASETAIMYPFYVNPTEGNIKLDIDDINGMQSIYGSASYNKRLPPVPDVPNNIPIYTLPKYTTVAPPINKKIDFCDTTVDAIITIREVEIYVFSGKLQWRIDFSKTVTSWISYELRDGPEDLNYYWPILPKTLDKIDGGIERKDQKIYIFRKNRFWLLEDNTKLSNPNYFDGLPLEVLGLPANLEKIDTIFRWDYNKAIYIMAGYKYWKINEASGEFGYVYPRYPRSIHSVWKDLPLPLDVAYTGLHGKTFFIKGKYFYEFNNLEMKIVEGGPKPLTPAWIGCKKYS</sequence>
<feature type="domain" description="Peptidase metallopeptidase" evidence="14">
    <location>
        <begin position="126"/>
        <end position="295"/>
    </location>
</feature>
<reference evidence="15" key="1">
    <citation type="submission" date="2011-07" db="EMBL/GenBank/DDBJ databases">
        <title>MMPs metalloproteases genes in the planarian genome.</title>
        <authorList>
            <person name="Isolani M.E."/>
            <person name="Deri P."/>
            <person name="Batistoni R."/>
        </authorList>
    </citation>
    <scope>NUCLEOTIDE SEQUENCE</scope>
    <source>
        <tissue evidence="15">Whole planarian</tissue>
    </source>
</reference>
<evidence type="ECO:0000259" key="14">
    <source>
        <dbReference type="SMART" id="SM00235"/>
    </source>
</evidence>
<comment type="similarity">
    <text evidence="1">Belongs to the peptidase M10A family.</text>
</comment>
<dbReference type="PIRSF" id="PIRSF001191">
    <property type="entry name" value="Peptidase_M10A_matrix"/>
    <property type="match status" value="1"/>
</dbReference>
<evidence type="ECO:0000256" key="5">
    <source>
        <dbReference type="ARBA" id="ARBA00022801"/>
    </source>
</evidence>
<evidence type="ECO:0000256" key="1">
    <source>
        <dbReference type="ARBA" id="ARBA00010370"/>
    </source>
</evidence>
<feature type="repeat" description="Hemopexin" evidence="12">
    <location>
        <begin position="495"/>
        <end position="542"/>
    </location>
</feature>
<feature type="binding site" evidence="10">
    <location>
        <position position="200"/>
    </location>
    <ligand>
        <name>Ca(2+)</name>
        <dbReference type="ChEBI" id="CHEBI:29108"/>
        <label>3</label>
    </ligand>
</feature>